<dbReference type="SUPFAM" id="SSF47459">
    <property type="entry name" value="HLH, helix-loop-helix DNA-binding domain"/>
    <property type="match status" value="1"/>
</dbReference>
<name>A0A8H4EQ43_GIGMA</name>
<dbReference type="Pfam" id="PF00010">
    <property type="entry name" value="HLH"/>
    <property type="match status" value="1"/>
</dbReference>
<evidence type="ECO:0000313" key="4">
    <source>
        <dbReference type="EMBL" id="KAF0533351.1"/>
    </source>
</evidence>
<proteinExistence type="predicted"/>
<comment type="caution">
    <text evidence="4">The sequence shown here is derived from an EMBL/GenBank/DDBJ whole genome shotgun (WGS) entry which is preliminary data.</text>
</comment>
<feature type="compositionally biased region" description="Low complexity" evidence="1">
    <location>
        <begin position="336"/>
        <end position="358"/>
    </location>
</feature>
<dbReference type="Gene3D" id="4.10.280.10">
    <property type="entry name" value="Helix-loop-helix DNA-binding domain"/>
    <property type="match status" value="1"/>
</dbReference>
<keyword evidence="5" id="KW-1185">Reference proteome</keyword>
<feature type="region of interest" description="Disordered" evidence="1">
    <location>
        <begin position="465"/>
        <end position="489"/>
    </location>
</feature>
<evidence type="ECO:0000256" key="1">
    <source>
        <dbReference type="SAM" id="MobiDB-lite"/>
    </source>
</evidence>
<dbReference type="Proteomes" id="UP000439903">
    <property type="component" value="Unassembled WGS sequence"/>
</dbReference>
<feature type="compositionally biased region" description="Acidic residues" evidence="1">
    <location>
        <begin position="313"/>
        <end position="325"/>
    </location>
</feature>
<sequence length="1066" mass="120461">MCESNSLNTGSTEFQDLLTCESPIDDILASINKLSPSQTSSINLIDYENQIQEMFFNNNTLSSSPPQSGDLSLNEFQYPVPSSDMLSLGSPESFIDLSDPTSLDNNIYPESLQYSLISNQNSTEDIFSQKPFLYTQKNSTNIDDINPSEPLYYSPIPSESSNDEIHSPDTLSPLTYNIFKDLNVSPINFALADIGNNSSMNDIFNTPDTLLLSESNLDPTSPVIPSENSKKRTSIRYDSSSDESSKKKRKATNGTVKNYKSTKKDKSQTSNEGSNKRLNVSEIDVDTIKTILASLLNIKNQKVDAKSVQENHSDDDEDMACDENENGNMSYDEGTSSDTKPCSKSSTSPSQKSPNSKTIANKQKKKVAHNVIERRYRNNINDRINDLKNVVPALCHLKSKDDDVIEEVDGIPAATKTNKATILKKATEYIVHLKENNQKVKTENDVLRKIIESIPGGAELYDSYLTNDNELTPPRTPPSENDRSFRNEFSSSRIGGSRILMSLFMCMTFLTDPSKYAQSGSHHHHHHDEGRVVVGNDSIESAVQNKIYNSQDNMTIDIWYFARVFTFLICFTYVIWPSLFSIKSQRTRKSTIISCLNSKAKDSKELYLSLSSLSNTSSMNTLGYVVGLFLESLRLFMRKVLGCEISCGCADVDMDERLLEVELWNRLGEAELCGGNKHATRFSVLYTCFKTINLLENPYIYHRNMRTSPRIYANASLQCHVGLRSIPILSHKAVSYFWNLAIKEKGSSNLEEKWLEIALINDKDNKILESVANRINVFHLSKKEETPKSIINTTIPLIYVSEIRALFHIKEAFSNLISVRHNVNKVQKKSKFTFSELLSITTPTFSAHWYALVGCIVQAFYEGNNDLGVKLMNKLNEESKTNDDLSKQMIILGLLSRSLLICGQVEASIHCADKVTNYPLLRKNQETRNVVEIDEDLVIRKIVNDIEKLAEFCVGWIVLETRIVVFGIVGNLISKNKDKALSNVLDDKHLKTSIDIWARYLRRSSKFDVFDRIPKLREKLIKKLDIVGRIVSDLDEEIDSRDDYDKQNNNEYKATRALRVLKGMQT</sequence>
<dbReference type="AlphaFoldDB" id="A0A8H4EQ43"/>
<dbReference type="GO" id="GO:0003677">
    <property type="term" value="F:DNA binding"/>
    <property type="evidence" value="ECO:0007669"/>
    <property type="project" value="UniProtKB-KW"/>
</dbReference>
<keyword evidence="2" id="KW-0472">Membrane</keyword>
<dbReference type="PROSITE" id="PS50888">
    <property type="entry name" value="BHLH"/>
    <property type="match status" value="1"/>
</dbReference>
<dbReference type="PANTHER" id="PTHR47336:SF3">
    <property type="entry name" value="SERINE-RICH PROTEIN TYE7"/>
    <property type="match status" value="1"/>
</dbReference>
<protein>
    <submittedName>
        <fullName evidence="4">Helix-loop-helix DNA-binding domain-containing transcription factor</fullName>
    </submittedName>
</protein>
<feature type="domain" description="BHLH" evidence="3">
    <location>
        <begin position="364"/>
        <end position="433"/>
    </location>
</feature>
<reference evidence="4 5" key="1">
    <citation type="journal article" date="2019" name="Environ. Microbiol.">
        <title>At the nexus of three kingdoms: the genome of the mycorrhizal fungus Gigaspora margarita provides insights into plant, endobacterial and fungal interactions.</title>
        <authorList>
            <person name="Venice F."/>
            <person name="Ghignone S."/>
            <person name="Salvioli di Fossalunga A."/>
            <person name="Amselem J."/>
            <person name="Novero M."/>
            <person name="Xianan X."/>
            <person name="Sedzielewska Toro K."/>
            <person name="Morin E."/>
            <person name="Lipzen A."/>
            <person name="Grigoriev I.V."/>
            <person name="Henrissat B."/>
            <person name="Martin F.M."/>
            <person name="Bonfante P."/>
        </authorList>
    </citation>
    <scope>NUCLEOTIDE SEQUENCE [LARGE SCALE GENOMIC DNA]</scope>
    <source>
        <strain evidence="4 5">BEG34</strain>
    </source>
</reference>
<keyword evidence="2" id="KW-0812">Transmembrane</keyword>
<dbReference type="SMART" id="SM00353">
    <property type="entry name" value="HLH"/>
    <property type="match status" value="1"/>
</dbReference>
<evidence type="ECO:0000313" key="5">
    <source>
        <dbReference type="Proteomes" id="UP000439903"/>
    </source>
</evidence>
<dbReference type="OrthoDB" id="2133190at2759"/>
<feature type="region of interest" description="Disordered" evidence="1">
    <location>
        <begin position="214"/>
        <end position="275"/>
    </location>
</feature>
<dbReference type="EMBL" id="WTPW01000221">
    <property type="protein sequence ID" value="KAF0533351.1"/>
    <property type="molecule type" value="Genomic_DNA"/>
</dbReference>
<accession>A0A8H4EQ43</accession>
<dbReference type="InterPro" id="IPR052099">
    <property type="entry name" value="Regulatory_TF_Diverse"/>
</dbReference>
<organism evidence="4 5">
    <name type="scientific">Gigaspora margarita</name>
    <dbReference type="NCBI Taxonomy" id="4874"/>
    <lineage>
        <taxon>Eukaryota</taxon>
        <taxon>Fungi</taxon>
        <taxon>Fungi incertae sedis</taxon>
        <taxon>Mucoromycota</taxon>
        <taxon>Glomeromycotina</taxon>
        <taxon>Glomeromycetes</taxon>
        <taxon>Diversisporales</taxon>
        <taxon>Gigasporaceae</taxon>
        <taxon>Gigaspora</taxon>
    </lineage>
</organism>
<dbReference type="InterPro" id="IPR036638">
    <property type="entry name" value="HLH_DNA-bd_sf"/>
</dbReference>
<keyword evidence="4" id="KW-0238">DNA-binding</keyword>
<dbReference type="PANTHER" id="PTHR47336">
    <property type="entry name" value="TRANSCRIPTION FACTOR HMS1-RELATED"/>
    <property type="match status" value="1"/>
</dbReference>
<evidence type="ECO:0000256" key="2">
    <source>
        <dbReference type="SAM" id="Phobius"/>
    </source>
</evidence>
<gene>
    <name evidence="4" type="ORF">F8M41_010627</name>
</gene>
<keyword evidence="2" id="KW-1133">Transmembrane helix</keyword>
<dbReference type="InterPro" id="IPR011598">
    <property type="entry name" value="bHLH_dom"/>
</dbReference>
<dbReference type="GO" id="GO:0046983">
    <property type="term" value="F:protein dimerization activity"/>
    <property type="evidence" value="ECO:0007669"/>
    <property type="project" value="InterPro"/>
</dbReference>
<feature type="region of interest" description="Disordered" evidence="1">
    <location>
        <begin position="304"/>
        <end position="367"/>
    </location>
</feature>
<evidence type="ECO:0000259" key="3">
    <source>
        <dbReference type="PROSITE" id="PS50888"/>
    </source>
</evidence>
<feature type="transmembrane region" description="Helical" evidence="2">
    <location>
        <begin position="558"/>
        <end position="580"/>
    </location>
</feature>